<keyword evidence="1 6" id="KW-0413">Isomerase</keyword>
<dbReference type="AlphaFoldDB" id="A0A3N3DUI9"/>
<dbReference type="CDD" id="cd03786">
    <property type="entry name" value="GTB_UDP-GlcNAc_2-Epimerase"/>
    <property type="match status" value="1"/>
</dbReference>
<dbReference type="SUPFAM" id="SSF53756">
    <property type="entry name" value="UDP-Glycosyltransferase/glycogen phosphorylase"/>
    <property type="match status" value="1"/>
</dbReference>
<dbReference type="PANTHER" id="PTHR43174:SF2">
    <property type="entry name" value="UDP-N-ACETYLGLUCOSAMINE 2-EPIMERASE"/>
    <property type="match status" value="1"/>
</dbReference>
<protein>
    <recommendedName>
        <fullName evidence="5">UDP-N-acetylglucosamine 2-epimerase</fullName>
        <ecNumber evidence="4">5.1.3.14</ecNumber>
    </recommendedName>
</protein>
<dbReference type="EC" id="5.1.3.14" evidence="4"/>
<evidence type="ECO:0000256" key="1">
    <source>
        <dbReference type="ARBA" id="ARBA00023235"/>
    </source>
</evidence>
<comment type="caution">
    <text evidence="8">The sequence shown here is derived from an EMBL/GenBank/DDBJ whole genome shotgun (WGS) entry which is preliminary data.</text>
</comment>
<evidence type="ECO:0000256" key="3">
    <source>
        <dbReference type="ARBA" id="ARBA00038209"/>
    </source>
</evidence>
<dbReference type="FunFam" id="3.40.50.2000:FF:000043">
    <property type="entry name" value="UDP-N-acetylglucosamine 2-epimerase"/>
    <property type="match status" value="1"/>
</dbReference>
<feature type="domain" description="UDP-N-acetylglucosamine 2-epimerase" evidence="7">
    <location>
        <begin position="22"/>
        <end position="371"/>
    </location>
</feature>
<evidence type="ECO:0000256" key="5">
    <source>
        <dbReference type="ARBA" id="ARBA00074883"/>
    </source>
</evidence>
<dbReference type="Pfam" id="PF02350">
    <property type="entry name" value="Epimerase_2"/>
    <property type="match status" value="1"/>
</dbReference>
<sequence>MKKVLFVFGTRPEAIKMAPLVKALEKNESFDSKVCVTAQHREMLDQVLNIFEINPDFDLNLMQSGQTLPELTSRILMGLDSVLTEYMPDIVLVHGDTATTLAASLASYYQQVKIGHIEAGLRTGNIYSPWPEEANRKITASLANYHFAPTETSKNNLLKEGYSSDAIFVVGNTIVDALQLALEKVNSNNEQKELLKLKFSFLDDSKDTILVTGHRRENFGDGFENICHALRDIAVRFPTTQIVYPVHLNPNVREPVERLLRDIDNIFLIEPLEYLPFVYLMSISKLILTDSGGIQEEAPALGKPVLVMRETTERPEAVEAGTVKLVGTDANKILDEVTSLLQNEQMYLDMSKAHNPYGQGNTSQLICEILKENL</sequence>
<evidence type="ECO:0000313" key="8">
    <source>
        <dbReference type="EMBL" id="ROV58145.1"/>
    </source>
</evidence>
<comment type="catalytic activity">
    <reaction evidence="2">
        <text>UDP-N-acetyl-alpha-D-glucosamine = UDP-N-acetyl-alpha-D-mannosamine</text>
        <dbReference type="Rhea" id="RHEA:17213"/>
        <dbReference type="ChEBI" id="CHEBI:57705"/>
        <dbReference type="ChEBI" id="CHEBI:68623"/>
        <dbReference type="EC" id="5.1.3.14"/>
    </reaction>
</comment>
<dbReference type="RefSeq" id="WP_123783369.1">
    <property type="nucleotide sequence ID" value="NZ_RKIK01000091.1"/>
</dbReference>
<evidence type="ECO:0000313" key="9">
    <source>
        <dbReference type="Proteomes" id="UP000278792"/>
    </source>
</evidence>
<proteinExistence type="inferred from homology"/>
<name>A0A3N3DUI9_9VIBR</name>
<gene>
    <name evidence="8" type="ORF">EGH82_19830</name>
</gene>
<accession>A0A3N3DUI9</accession>
<dbReference type="PANTHER" id="PTHR43174">
    <property type="entry name" value="UDP-N-ACETYLGLUCOSAMINE 2-EPIMERASE"/>
    <property type="match status" value="1"/>
</dbReference>
<dbReference type="InterPro" id="IPR029767">
    <property type="entry name" value="WecB-like"/>
</dbReference>
<dbReference type="NCBIfam" id="TIGR00236">
    <property type="entry name" value="wecB"/>
    <property type="match status" value="1"/>
</dbReference>
<dbReference type="GO" id="GO:0008761">
    <property type="term" value="F:UDP-N-acetylglucosamine 2-epimerase activity"/>
    <property type="evidence" value="ECO:0007669"/>
    <property type="project" value="UniProtKB-EC"/>
</dbReference>
<dbReference type="Proteomes" id="UP000278792">
    <property type="component" value="Unassembled WGS sequence"/>
</dbReference>
<evidence type="ECO:0000256" key="4">
    <source>
        <dbReference type="ARBA" id="ARBA00038858"/>
    </source>
</evidence>
<evidence type="ECO:0000256" key="2">
    <source>
        <dbReference type="ARBA" id="ARBA00036080"/>
    </source>
</evidence>
<dbReference type="InterPro" id="IPR003331">
    <property type="entry name" value="UDP_GlcNAc_Epimerase_2_dom"/>
</dbReference>
<reference evidence="8 9" key="1">
    <citation type="submission" date="2018-11" db="EMBL/GenBank/DDBJ databases">
        <title>Vibrio ponticus strain CAIM 1751 pathogenic for the snapper Lutjanus guttatus.</title>
        <authorList>
            <person name="Soto-Rodriguez S."/>
            <person name="Lozano-Olvera R."/>
            <person name="Gomez-Gil B."/>
        </authorList>
    </citation>
    <scope>NUCLEOTIDE SEQUENCE [LARGE SCALE GENOMIC DNA]</scope>
    <source>
        <strain evidence="8 9">CAIM 1751</strain>
    </source>
</reference>
<organism evidence="8 9">
    <name type="scientific">Vibrio ponticus</name>
    <dbReference type="NCBI Taxonomy" id="265668"/>
    <lineage>
        <taxon>Bacteria</taxon>
        <taxon>Pseudomonadati</taxon>
        <taxon>Pseudomonadota</taxon>
        <taxon>Gammaproteobacteria</taxon>
        <taxon>Vibrionales</taxon>
        <taxon>Vibrionaceae</taxon>
        <taxon>Vibrio</taxon>
    </lineage>
</organism>
<evidence type="ECO:0000259" key="7">
    <source>
        <dbReference type="Pfam" id="PF02350"/>
    </source>
</evidence>
<comment type="similarity">
    <text evidence="3 6">Belongs to the UDP-N-acetylglucosamine 2-epimerase family.</text>
</comment>
<dbReference type="Gene3D" id="3.40.50.2000">
    <property type="entry name" value="Glycogen Phosphorylase B"/>
    <property type="match status" value="2"/>
</dbReference>
<dbReference type="EMBL" id="RKIK01000091">
    <property type="protein sequence ID" value="ROV58145.1"/>
    <property type="molecule type" value="Genomic_DNA"/>
</dbReference>
<evidence type="ECO:0000256" key="6">
    <source>
        <dbReference type="RuleBase" id="RU003513"/>
    </source>
</evidence>